<evidence type="ECO:0000313" key="3">
    <source>
        <dbReference type="EMBL" id="CUU42898.1"/>
    </source>
</evidence>
<dbReference type="InterPro" id="IPR013762">
    <property type="entry name" value="Integrase-like_cat_sf"/>
</dbReference>
<feature type="domain" description="Tyr recombinase" evidence="2">
    <location>
        <begin position="1"/>
        <end position="77"/>
    </location>
</feature>
<dbReference type="KEGG" id="bvr:BVIR_2467"/>
<keyword evidence="1" id="KW-0233">DNA recombination</keyword>
<organism evidence="3 4">
    <name type="scientific">Blastochloris viridis</name>
    <name type="common">Rhodopseudomonas viridis</name>
    <dbReference type="NCBI Taxonomy" id="1079"/>
    <lineage>
        <taxon>Bacteria</taxon>
        <taxon>Pseudomonadati</taxon>
        <taxon>Pseudomonadota</taxon>
        <taxon>Alphaproteobacteria</taxon>
        <taxon>Hyphomicrobiales</taxon>
        <taxon>Blastochloridaceae</taxon>
        <taxon>Blastochloris</taxon>
    </lineage>
</organism>
<dbReference type="STRING" id="1079.BVIR_2467"/>
<evidence type="ECO:0000313" key="4">
    <source>
        <dbReference type="Proteomes" id="UP000065734"/>
    </source>
</evidence>
<gene>
    <name evidence="3" type="ORF">BVIRIDIS_19130</name>
</gene>
<dbReference type="Pfam" id="PF00589">
    <property type="entry name" value="Phage_integrase"/>
    <property type="match status" value="1"/>
</dbReference>
<dbReference type="SUPFAM" id="SSF56349">
    <property type="entry name" value="DNA breaking-rejoining enzymes"/>
    <property type="match status" value="1"/>
</dbReference>
<keyword evidence="4" id="KW-1185">Reference proteome</keyword>
<dbReference type="AlphaFoldDB" id="A0A0P0IGN1"/>
<proteinExistence type="predicted"/>
<dbReference type="OrthoDB" id="9808346at2"/>
<dbReference type="RefSeq" id="WP_055037867.1">
    <property type="nucleotide sequence ID" value="NZ_AP014854.2"/>
</dbReference>
<accession>A0A0P0IGN1</accession>
<evidence type="ECO:0000256" key="1">
    <source>
        <dbReference type="ARBA" id="ARBA00023172"/>
    </source>
</evidence>
<name>A0A0P0IGN1_BLAVI</name>
<dbReference type="Gene3D" id="1.10.443.10">
    <property type="entry name" value="Intergrase catalytic core"/>
    <property type="match status" value="1"/>
</dbReference>
<dbReference type="Proteomes" id="UP000065734">
    <property type="component" value="Chromosome I"/>
</dbReference>
<dbReference type="InterPro" id="IPR011010">
    <property type="entry name" value="DNA_brk_join_enz"/>
</dbReference>
<evidence type="ECO:0000259" key="2">
    <source>
        <dbReference type="PROSITE" id="PS51898"/>
    </source>
</evidence>
<sequence length="88" mass="9409">MNQQPTKKVAKAFRHAVAVAGLGPEVTAHTLRHSAASWIMQEGKSPMDAGAYLGMSAETVFRVYGHHNPAGLAGIRDVFDRPGKGQKP</sequence>
<dbReference type="GO" id="GO:0006310">
    <property type="term" value="P:DNA recombination"/>
    <property type="evidence" value="ECO:0007669"/>
    <property type="project" value="UniProtKB-KW"/>
</dbReference>
<dbReference type="InterPro" id="IPR002104">
    <property type="entry name" value="Integrase_catalytic"/>
</dbReference>
<dbReference type="GO" id="GO:0015074">
    <property type="term" value="P:DNA integration"/>
    <property type="evidence" value="ECO:0007669"/>
    <property type="project" value="InterPro"/>
</dbReference>
<reference evidence="4" key="1">
    <citation type="journal article" date="2016" name="Genome Announc.">
        <title>Revised genome sequence of the purple photosynthetic bacterium Blastochloris viridis.</title>
        <authorList>
            <person name="Liu L.N."/>
            <person name="Faulkner M."/>
            <person name="Liu X."/>
            <person name="Huang F."/>
            <person name="Darby A.C."/>
            <person name="Hall N."/>
        </authorList>
    </citation>
    <scope>NUCLEOTIDE SEQUENCE [LARGE SCALE GENOMIC DNA]</scope>
    <source>
        <strain evidence="4">ATCC 19567 / DSM 133 / F</strain>
    </source>
</reference>
<dbReference type="GO" id="GO:0003677">
    <property type="term" value="F:DNA binding"/>
    <property type="evidence" value="ECO:0007669"/>
    <property type="project" value="InterPro"/>
</dbReference>
<dbReference type="PROSITE" id="PS51898">
    <property type="entry name" value="TYR_RECOMBINASE"/>
    <property type="match status" value="1"/>
</dbReference>
<dbReference type="EMBL" id="LN907867">
    <property type="protein sequence ID" value="CUU42898.1"/>
    <property type="molecule type" value="Genomic_DNA"/>
</dbReference>
<protein>
    <submittedName>
        <fullName evidence="3">Integron integrase</fullName>
    </submittedName>
</protein>